<evidence type="ECO:0000256" key="1">
    <source>
        <dbReference type="ARBA" id="ARBA00022723"/>
    </source>
</evidence>
<organism evidence="7 8">
    <name type="scientific">Mesorhabditis belari</name>
    <dbReference type="NCBI Taxonomy" id="2138241"/>
    <lineage>
        <taxon>Eukaryota</taxon>
        <taxon>Metazoa</taxon>
        <taxon>Ecdysozoa</taxon>
        <taxon>Nematoda</taxon>
        <taxon>Chromadorea</taxon>
        <taxon>Rhabditida</taxon>
        <taxon>Rhabditina</taxon>
        <taxon>Rhabditomorpha</taxon>
        <taxon>Rhabditoidea</taxon>
        <taxon>Rhabditidae</taxon>
        <taxon>Mesorhabditinae</taxon>
        <taxon>Mesorhabditis</taxon>
    </lineage>
</organism>
<proteinExistence type="predicted"/>
<dbReference type="GO" id="GO:0005634">
    <property type="term" value="C:nucleus"/>
    <property type="evidence" value="ECO:0007669"/>
    <property type="project" value="InterPro"/>
</dbReference>
<dbReference type="AlphaFoldDB" id="A0AAF3F6S4"/>
<name>A0AAF3F6S4_9BILA</name>
<dbReference type="SMART" id="SM00438">
    <property type="entry name" value="ZnF_NFX"/>
    <property type="match status" value="1"/>
</dbReference>
<feature type="region of interest" description="Disordered" evidence="5">
    <location>
        <begin position="76"/>
        <end position="117"/>
    </location>
</feature>
<evidence type="ECO:0000256" key="5">
    <source>
        <dbReference type="SAM" id="MobiDB-lite"/>
    </source>
</evidence>
<sequence>MLAIGSSNAFYKVWISGFVSNTNATPFIPKSQPEEERHQGLISTDRKADRPTMLKDASEKVMQICKPVEMFLHSQLRPVNRQRYKERPNAGTTTRQRGTSNRQTPRTNPRGGRGEKQLQEVMGDKMTMEQNSSRTSFEDASLPKSSVTSFLIRAVELCKNRGPTSRHPCTDVSSSWSTVQVSGTSDKKVSCRLTGKWLSDGTATQKKVRHGFRDKQLNCGIHVCQSICHAGACEPCRVEVVATAIRKLAGPPNGCGSCLDSPERIINCSYGKIVNQIAFKGWSTQPAQIRFQHVKLYVGKFCIVNQRSSPSLSIPLP</sequence>
<evidence type="ECO:0000256" key="2">
    <source>
        <dbReference type="ARBA" id="ARBA00022737"/>
    </source>
</evidence>
<reference evidence="8" key="1">
    <citation type="submission" date="2024-02" db="UniProtKB">
        <authorList>
            <consortium name="WormBaseParasite"/>
        </authorList>
    </citation>
    <scope>IDENTIFICATION</scope>
</reference>
<keyword evidence="7" id="KW-1185">Reference proteome</keyword>
<dbReference type="GO" id="GO:0008270">
    <property type="term" value="F:zinc ion binding"/>
    <property type="evidence" value="ECO:0007669"/>
    <property type="project" value="UniProtKB-KW"/>
</dbReference>
<evidence type="ECO:0000256" key="3">
    <source>
        <dbReference type="ARBA" id="ARBA00022771"/>
    </source>
</evidence>
<feature type="region of interest" description="Disordered" evidence="5">
    <location>
        <begin position="26"/>
        <end position="51"/>
    </location>
</feature>
<keyword evidence="3" id="KW-0863">Zinc-finger</keyword>
<feature type="compositionally biased region" description="Polar residues" evidence="5">
    <location>
        <begin position="90"/>
        <end position="107"/>
    </location>
</feature>
<keyword evidence="2" id="KW-0677">Repeat</keyword>
<evidence type="ECO:0000256" key="4">
    <source>
        <dbReference type="ARBA" id="ARBA00022833"/>
    </source>
</evidence>
<dbReference type="Pfam" id="PF01422">
    <property type="entry name" value="zf-NF-X1"/>
    <property type="match status" value="1"/>
</dbReference>
<evidence type="ECO:0000313" key="7">
    <source>
        <dbReference type="Proteomes" id="UP000887575"/>
    </source>
</evidence>
<dbReference type="InterPro" id="IPR000967">
    <property type="entry name" value="Znf_NFX1"/>
</dbReference>
<evidence type="ECO:0000259" key="6">
    <source>
        <dbReference type="SMART" id="SM00438"/>
    </source>
</evidence>
<feature type="domain" description="NF-X1-type" evidence="6">
    <location>
        <begin position="219"/>
        <end position="238"/>
    </location>
</feature>
<keyword evidence="1" id="KW-0479">Metal-binding</keyword>
<evidence type="ECO:0000313" key="8">
    <source>
        <dbReference type="WBParaSite" id="MBELARI_LOCUS2617"/>
    </source>
</evidence>
<dbReference type="Proteomes" id="UP000887575">
    <property type="component" value="Unassembled WGS sequence"/>
</dbReference>
<protein>
    <recommendedName>
        <fullName evidence="6">NF-X1-type domain-containing protein</fullName>
    </recommendedName>
</protein>
<dbReference type="WBParaSite" id="MBELARI_LOCUS2617">
    <property type="protein sequence ID" value="MBELARI_LOCUS2617"/>
    <property type="gene ID" value="MBELARI_LOCUS2617"/>
</dbReference>
<dbReference type="CDD" id="cd06008">
    <property type="entry name" value="NF-X1-zinc-finger"/>
    <property type="match status" value="1"/>
</dbReference>
<accession>A0AAF3F6S4</accession>
<keyword evidence="4" id="KW-0862">Zinc</keyword>
<feature type="compositionally biased region" description="Basic and acidic residues" evidence="5">
    <location>
        <begin position="32"/>
        <end position="51"/>
    </location>
</feature>